<gene>
    <name evidence="1" type="ORF">IZ6_26700</name>
</gene>
<dbReference type="KEGG" id="tso:IZ6_26700"/>
<reference evidence="1 2" key="1">
    <citation type="submission" date="2020-08" db="EMBL/GenBank/DDBJ databases">
        <title>Genome sequence of Rhizobiales bacterium strain IZ6.</title>
        <authorList>
            <person name="Nakai R."/>
            <person name="Naganuma T."/>
        </authorList>
    </citation>
    <scope>NUCLEOTIDE SEQUENCE [LARGE SCALE GENOMIC DNA]</scope>
    <source>
        <strain evidence="1 2">IZ6</strain>
    </source>
</reference>
<dbReference type="EMBL" id="AP023361">
    <property type="protein sequence ID" value="BCJ91935.1"/>
    <property type="molecule type" value="Genomic_DNA"/>
</dbReference>
<evidence type="ECO:0000313" key="2">
    <source>
        <dbReference type="Proteomes" id="UP000515317"/>
    </source>
</evidence>
<keyword evidence="2" id="KW-1185">Reference proteome</keyword>
<evidence type="ECO:0000313" key="1">
    <source>
        <dbReference type="EMBL" id="BCJ91935.1"/>
    </source>
</evidence>
<accession>A0A6S6QWI7</accession>
<dbReference type="Proteomes" id="UP000515317">
    <property type="component" value="Chromosome"/>
</dbReference>
<name>A0A6S6QWI7_9HYPH</name>
<organism evidence="1 2">
    <name type="scientific">Terrihabitans soli</name>
    <dbReference type="NCBI Taxonomy" id="708113"/>
    <lineage>
        <taxon>Bacteria</taxon>
        <taxon>Pseudomonadati</taxon>
        <taxon>Pseudomonadota</taxon>
        <taxon>Alphaproteobacteria</taxon>
        <taxon>Hyphomicrobiales</taxon>
        <taxon>Terrihabitans</taxon>
    </lineage>
</organism>
<protein>
    <submittedName>
        <fullName evidence="1">Uncharacterized protein</fullName>
    </submittedName>
</protein>
<dbReference type="AlphaFoldDB" id="A0A6S6QWI7"/>
<proteinExistence type="predicted"/>
<sequence length="68" mass="7829">MDDAAVAAGLMRREPGFLLENNDRHAWEALPELDRRRKTDDAATYNYNIAVKHMSSPASRCRSRRQEP</sequence>